<feature type="region of interest" description="Disordered" evidence="1">
    <location>
        <begin position="115"/>
        <end position="180"/>
    </location>
</feature>
<keyword evidence="2" id="KW-0812">Transmembrane</keyword>
<keyword evidence="3" id="KW-1185">Reference proteome</keyword>
<feature type="region of interest" description="Disordered" evidence="1">
    <location>
        <begin position="78"/>
        <end position="99"/>
    </location>
</feature>
<proteinExistence type="predicted"/>
<feature type="compositionally biased region" description="Pro residues" evidence="1">
    <location>
        <begin position="637"/>
        <end position="650"/>
    </location>
</feature>
<accession>A0A9C6XTX0</accession>
<reference evidence="4" key="1">
    <citation type="submission" date="2025-08" db="UniProtKB">
        <authorList>
            <consortium name="RefSeq"/>
        </authorList>
    </citation>
    <scope>IDENTIFICATION</scope>
    <source>
        <tissue evidence="4">Whole organism</tissue>
    </source>
</reference>
<feature type="transmembrane region" description="Helical" evidence="2">
    <location>
        <begin position="559"/>
        <end position="579"/>
    </location>
</feature>
<feature type="region of interest" description="Disordered" evidence="1">
    <location>
        <begin position="218"/>
        <end position="237"/>
    </location>
</feature>
<evidence type="ECO:0000256" key="1">
    <source>
        <dbReference type="SAM" id="MobiDB-lite"/>
    </source>
</evidence>
<evidence type="ECO:0000256" key="2">
    <source>
        <dbReference type="SAM" id="Phobius"/>
    </source>
</evidence>
<protein>
    <submittedName>
        <fullName evidence="4">Uncharacterized protein LOC113209226</fullName>
    </submittedName>
</protein>
<dbReference type="RefSeq" id="XP_052130963.1">
    <property type="nucleotide sequence ID" value="XM_052275003.1"/>
</dbReference>
<sequence>MLGLQPETGISMYAQHRAPVEGPRYMNGSGRIMNLGPKEASWLVKSSHASTRHAQLGAIKRPGAYHLRCLSLALGRARGASRRLPRREPPRRQPECGTPAWHAPLRLLSRPCERRHQPYGSRHPHVVTEAAPLGDGPLGSQSRPASRRGSTAQRHAFVESPESAAAPGRPEARPGQNHAVGSMPAKHVLCAVLATTVVFAALAAADAGDNGTHVAAVAHRRNDRAPQGGSVPDRAEARGDQYELISTSSSSSKDKVASADLPVADKQYDYPLVRPVYAPFVTRPSVPSYAMPFVEILGHHRDPPYEIIDHNHRDPPTFVTTQKPGHYMGSPMVSTVVVQDLSQTPPRPPRPPLPSVNLDHDDVVSMIDNFHHLNPTKIPFTDVKVVTKPLGAKPSGKPPGRPARPPNFTDKLEETSLENSSGAGSDEDEPLLENPPNLDMGGIVEEVVKKVFRENQVLHDAATLLPTAEPGLKSWPCPPVTCCSRGSDGPASKCSTFVKCVSGRQCPTRAERVPQALALSKPSNGYTNATDPEADVRDGEPRFKKKKILKKKKKLLKKFLLPLLLAYKLLFLLIVPMLVNGMMMMMSSSGMAGFFFALIGASITMVRVYTGATRPPPPPPPPNKVVKVIKYVQTTPTPSPSPPPPAPTLPAPTMMQKLEEDGNIRILYTLNIKEYFFSESQQHSEEHEITQNNRLVNVSK</sequence>
<keyword evidence="2" id="KW-1133">Transmembrane helix</keyword>
<feature type="region of interest" description="Disordered" evidence="1">
    <location>
        <begin position="634"/>
        <end position="653"/>
    </location>
</feature>
<feature type="compositionally biased region" description="Low complexity" evidence="1">
    <location>
        <begin position="160"/>
        <end position="175"/>
    </location>
</feature>
<gene>
    <name evidence="4" type="primary">LOC113209226</name>
</gene>
<keyword evidence="2" id="KW-0472">Membrane</keyword>
<evidence type="ECO:0000313" key="4">
    <source>
        <dbReference type="RefSeq" id="XP_052130963.1"/>
    </source>
</evidence>
<feature type="transmembrane region" description="Helical" evidence="2">
    <location>
        <begin position="591"/>
        <end position="609"/>
    </location>
</feature>
<evidence type="ECO:0000313" key="3">
    <source>
        <dbReference type="Proteomes" id="UP000504606"/>
    </source>
</evidence>
<dbReference type="Proteomes" id="UP000504606">
    <property type="component" value="Unplaced"/>
</dbReference>
<feature type="region of interest" description="Disordered" evidence="1">
    <location>
        <begin position="389"/>
        <end position="439"/>
    </location>
</feature>
<feature type="compositionally biased region" description="Polar residues" evidence="1">
    <location>
        <begin position="139"/>
        <end position="153"/>
    </location>
</feature>
<dbReference type="AlphaFoldDB" id="A0A9C6XTX0"/>
<organism evidence="3 4">
    <name type="scientific">Frankliniella occidentalis</name>
    <name type="common">Western flower thrips</name>
    <name type="synonym">Euthrips occidentalis</name>
    <dbReference type="NCBI Taxonomy" id="133901"/>
    <lineage>
        <taxon>Eukaryota</taxon>
        <taxon>Metazoa</taxon>
        <taxon>Ecdysozoa</taxon>
        <taxon>Arthropoda</taxon>
        <taxon>Hexapoda</taxon>
        <taxon>Insecta</taxon>
        <taxon>Pterygota</taxon>
        <taxon>Neoptera</taxon>
        <taxon>Paraneoptera</taxon>
        <taxon>Thysanoptera</taxon>
        <taxon>Terebrantia</taxon>
        <taxon>Thripoidea</taxon>
        <taxon>Thripidae</taxon>
        <taxon>Frankliniella</taxon>
    </lineage>
</organism>
<name>A0A9C6XTX0_FRAOC</name>
<dbReference type="OrthoDB" id="10515831at2759"/>
<dbReference type="GeneID" id="113209226"/>
<dbReference type="KEGG" id="foc:113209226"/>
<feature type="compositionally biased region" description="Pro residues" evidence="1">
    <location>
        <begin position="396"/>
        <end position="405"/>
    </location>
</feature>